<name>E9JBD1_SOLIN</name>
<dbReference type="GO" id="GO:0043495">
    <property type="term" value="F:protein-membrane adaptor activity"/>
    <property type="evidence" value="ECO:0007669"/>
    <property type="project" value="TreeGrafter"/>
</dbReference>
<dbReference type="GO" id="GO:0000423">
    <property type="term" value="P:mitophagy"/>
    <property type="evidence" value="ECO:0007669"/>
    <property type="project" value="TreeGrafter"/>
</dbReference>
<dbReference type="HOGENOM" id="CLU_1682361_0_0_1"/>
<dbReference type="EMBL" id="GL770999">
    <property type="protein sequence ID" value="EFZ09873.1"/>
    <property type="molecule type" value="Genomic_DNA"/>
</dbReference>
<reference evidence="1" key="1">
    <citation type="journal article" date="2011" name="Proc. Natl. Acad. Sci. U.S.A.">
        <title>The genome of the fire ant Solenopsis invicta.</title>
        <authorList>
            <person name="Wurm Y."/>
            <person name="Wang J."/>
            <person name="Riba-Grognuz O."/>
            <person name="Corona M."/>
            <person name="Nygaard S."/>
            <person name="Hunt B.G."/>
            <person name="Ingram K.K."/>
            <person name="Falquet L."/>
            <person name="Nipitwattanaphon M."/>
            <person name="Gotzek D."/>
            <person name="Dijkstra M.B."/>
            <person name="Oettler J."/>
            <person name="Comtesse F."/>
            <person name="Shih C.J."/>
            <person name="Wu W.J."/>
            <person name="Yang C.C."/>
            <person name="Thomas J."/>
            <person name="Beaudoing E."/>
            <person name="Pradervand S."/>
            <person name="Flegel V."/>
            <person name="Cook E.D."/>
            <person name="Fabbretti R."/>
            <person name="Stockinger H."/>
            <person name="Long L."/>
            <person name="Farmerie W.G."/>
            <person name="Oakey J."/>
            <person name="Boomsma J.J."/>
            <person name="Pamilo P."/>
            <person name="Yi S.V."/>
            <person name="Heinze J."/>
            <person name="Goodisman M.A."/>
            <person name="Farinelli L."/>
            <person name="Harshman K."/>
            <person name="Hulo N."/>
            <person name="Cerutti L."/>
            <person name="Xenarios I."/>
            <person name="Shoemaker D."/>
            <person name="Keller L."/>
        </authorList>
    </citation>
    <scope>NUCLEOTIDE SEQUENCE [LARGE SCALE GENOMIC DNA]</scope>
</reference>
<dbReference type="PANTHER" id="PTHR13664">
    <property type="entry name" value="BECLIN 1-ASSOCIATED AUTOPHAGY-RELATED KEY REGULATOR"/>
    <property type="match status" value="1"/>
</dbReference>
<dbReference type="GO" id="GO:0097629">
    <property type="term" value="C:extrinsic component of omegasome membrane"/>
    <property type="evidence" value="ECO:0007669"/>
    <property type="project" value="TreeGrafter"/>
</dbReference>
<dbReference type="AlphaFoldDB" id="E9JBD1"/>
<sequence length="157" mass="18599">SRLCTNISYISDIVKYPYNKIFFSSCLCSFREFCRKELSDQEFARKFPRLNCNVQFPMHTLQNLTHLLHTKISNLRRHSFHPIYVQVTRLNSNVLHLCLTQNTKQEVLHPMHTLQNLMHLLNTGIRDLGRIGPMEVNLSVRAQLHNRLVPDYSRYEM</sequence>
<dbReference type="GO" id="GO:0035014">
    <property type="term" value="F:phosphatidylinositol 3-kinase regulator activity"/>
    <property type="evidence" value="ECO:0007669"/>
    <property type="project" value="TreeGrafter"/>
</dbReference>
<dbReference type="GO" id="GO:0035032">
    <property type="term" value="C:phosphatidylinositol 3-kinase complex, class III"/>
    <property type="evidence" value="ECO:0007669"/>
    <property type="project" value="TreeGrafter"/>
</dbReference>
<dbReference type="GO" id="GO:0000045">
    <property type="term" value="P:autophagosome assembly"/>
    <property type="evidence" value="ECO:0007669"/>
    <property type="project" value="TreeGrafter"/>
</dbReference>
<dbReference type="GO" id="GO:0097632">
    <property type="term" value="C:extrinsic component of phagophore assembly site membrane"/>
    <property type="evidence" value="ECO:0007669"/>
    <property type="project" value="TreeGrafter"/>
</dbReference>
<gene>
    <name evidence="1" type="ORF">SINV_09964</name>
</gene>
<dbReference type="GO" id="GO:0005776">
    <property type="term" value="C:autophagosome"/>
    <property type="evidence" value="ECO:0007669"/>
    <property type="project" value="TreeGrafter"/>
</dbReference>
<feature type="non-terminal residue" evidence="1">
    <location>
        <position position="1"/>
    </location>
</feature>
<organism>
    <name type="scientific">Solenopsis invicta</name>
    <name type="common">Red imported fire ant</name>
    <name type="synonym">Solenopsis wagneri</name>
    <dbReference type="NCBI Taxonomy" id="13686"/>
    <lineage>
        <taxon>Eukaryota</taxon>
        <taxon>Metazoa</taxon>
        <taxon>Ecdysozoa</taxon>
        <taxon>Arthropoda</taxon>
        <taxon>Hexapoda</taxon>
        <taxon>Insecta</taxon>
        <taxon>Pterygota</taxon>
        <taxon>Neoptera</taxon>
        <taxon>Endopterygota</taxon>
        <taxon>Hymenoptera</taxon>
        <taxon>Apocrita</taxon>
        <taxon>Aculeata</taxon>
        <taxon>Formicoidea</taxon>
        <taxon>Formicidae</taxon>
        <taxon>Myrmicinae</taxon>
        <taxon>Solenopsis</taxon>
    </lineage>
</organism>
<dbReference type="GO" id="GO:0009267">
    <property type="term" value="P:cellular response to starvation"/>
    <property type="evidence" value="ECO:0007669"/>
    <property type="project" value="TreeGrafter"/>
</dbReference>
<protein>
    <submittedName>
        <fullName evidence="1">Uncharacterized protein</fullName>
    </submittedName>
</protein>
<proteinExistence type="predicted"/>
<dbReference type="PANTHER" id="PTHR13664:SF0">
    <property type="entry name" value="BECLIN 1-ASSOCIATED AUTOPHAGY-RELATED KEY REGULATOR"/>
    <property type="match status" value="1"/>
</dbReference>
<accession>E9JBD1</accession>
<dbReference type="GO" id="GO:0016240">
    <property type="term" value="P:autophagosome membrane docking"/>
    <property type="evidence" value="ECO:0007669"/>
    <property type="project" value="TreeGrafter"/>
</dbReference>
<evidence type="ECO:0000313" key="1">
    <source>
        <dbReference type="EMBL" id="EFZ09873.1"/>
    </source>
</evidence>
<feature type="non-terminal residue" evidence="1">
    <location>
        <position position="157"/>
    </location>
</feature>